<organism evidence="3 4">
    <name type="scientific">Cyclobacterium marinum (strain ATCC 25205 / DSM 745 / LMG 13164 / NCIMB 1802)</name>
    <name type="common">Flectobacillus marinus</name>
    <dbReference type="NCBI Taxonomy" id="880070"/>
    <lineage>
        <taxon>Bacteria</taxon>
        <taxon>Pseudomonadati</taxon>
        <taxon>Bacteroidota</taxon>
        <taxon>Cytophagia</taxon>
        <taxon>Cytophagales</taxon>
        <taxon>Cyclobacteriaceae</taxon>
        <taxon>Cyclobacterium</taxon>
    </lineage>
</organism>
<gene>
    <name evidence="3" type="ordered locus">Cycma_0855</name>
</gene>
<keyword evidence="4" id="KW-1185">Reference proteome</keyword>
<dbReference type="HOGENOM" id="CLU_013798_3_1_10"/>
<dbReference type="Pfam" id="PF05569">
    <property type="entry name" value="Peptidase_M56"/>
    <property type="match status" value="1"/>
</dbReference>
<feature type="domain" description="Peptidase M56" evidence="2">
    <location>
        <begin position="146"/>
        <end position="222"/>
    </location>
</feature>
<keyword evidence="1" id="KW-1133">Transmembrane helix</keyword>
<feature type="transmembrane region" description="Helical" evidence="1">
    <location>
        <begin position="88"/>
        <end position="110"/>
    </location>
</feature>
<dbReference type="InterPro" id="IPR008756">
    <property type="entry name" value="Peptidase_M56"/>
</dbReference>
<name>G0J3I9_CYCMS</name>
<accession>G0J3I9</accession>
<sequence length="465" mass="54578">MVFYLIKIIGSSGLFIIFYKLILENEPMHKFKRFFLLISLMLSFIIPFISFKQQVLPTEIVDAVFFESTFSINAESVNDKSFVKSINYMFWGFWIAYFSITLAFLSRFLINIKYILQSARESDIIPYRGSKIVLSNQKLVPYSFLEYIFLNKDAYTSGNIEGEILVHEFAHVSQKHSWDILFVEVLQIFFWFNPFLFLFRKAISLNHEFLADEAVINQISDIKFYRYLLFEKVNEQASSFITSRFNYSITKKRLLMMTKTKSFRNALCRQVSVVPLLGLALFFFSTITIAQEKTKNVQSKQIVVPSTTEGATPAQLAEYREIVNKAKNDKGRPVEYKISSEDRERLLALFLIMSKDQQSQQMIVFWPSPPPMKKRVPTEQQIASWKDPEIYGVWIDGKRINNAALDNYTNTDFGSLFVSKLEKNAKNYGKHYYQVNLMTNDYYAAYYKKAIVDRHKYYMNFRVNK</sequence>
<dbReference type="AlphaFoldDB" id="G0J3I9"/>
<dbReference type="KEGG" id="cmr:Cycma_0855"/>
<evidence type="ECO:0000259" key="2">
    <source>
        <dbReference type="Pfam" id="PF05569"/>
    </source>
</evidence>
<dbReference type="Proteomes" id="UP000001635">
    <property type="component" value="Chromosome"/>
</dbReference>
<evidence type="ECO:0000313" key="4">
    <source>
        <dbReference type="Proteomes" id="UP000001635"/>
    </source>
</evidence>
<feature type="transmembrane region" description="Helical" evidence="1">
    <location>
        <begin position="34"/>
        <end position="51"/>
    </location>
</feature>
<dbReference type="PANTHER" id="PTHR34978">
    <property type="entry name" value="POSSIBLE SENSOR-TRANSDUCER PROTEIN BLAR"/>
    <property type="match status" value="1"/>
</dbReference>
<evidence type="ECO:0000256" key="1">
    <source>
        <dbReference type="SAM" id="Phobius"/>
    </source>
</evidence>
<dbReference type="STRING" id="880070.Cycma_0855"/>
<evidence type="ECO:0000313" key="3">
    <source>
        <dbReference type="EMBL" id="AEL24628.1"/>
    </source>
</evidence>
<dbReference type="InterPro" id="IPR052173">
    <property type="entry name" value="Beta-lactam_resp_regulator"/>
</dbReference>
<feature type="transmembrane region" description="Helical" evidence="1">
    <location>
        <begin position="266"/>
        <end position="290"/>
    </location>
</feature>
<dbReference type="PANTHER" id="PTHR34978:SF3">
    <property type="entry name" value="SLR0241 PROTEIN"/>
    <property type="match status" value="1"/>
</dbReference>
<proteinExistence type="predicted"/>
<keyword evidence="1" id="KW-0812">Transmembrane</keyword>
<keyword evidence="1" id="KW-0472">Membrane</keyword>
<reference evidence="4" key="1">
    <citation type="submission" date="2011-07" db="EMBL/GenBank/DDBJ databases">
        <title>The complete genome of Cyclobacterium marinum DSM 745.</title>
        <authorList>
            <person name="Lucas S."/>
            <person name="Han J."/>
            <person name="Lapidus A."/>
            <person name="Bruce D."/>
            <person name="Goodwin L."/>
            <person name="Pitluck S."/>
            <person name="Peters L."/>
            <person name="Kyrpides N."/>
            <person name="Mavromatis K."/>
            <person name="Ivanova N."/>
            <person name="Ovchinnikova G."/>
            <person name="Chertkov O."/>
            <person name="Detter J.C."/>
            <person name="Tapia R."/>
            <person name="Han C."/>
            <person name="Land M."/>
            <person name="Hauser L."/>
            <person name="Markowitz V."/>
            <person name="Cheng J.-F."/>
            <person name="Hugenholtz P."/>
            <person name="Woyke T."/>
            <person name="Wu D."/>
            <person name="Tindall B."/>
            <person name="Schuetze A."/>
            <person name="Brambilla E."/>
            <person name="Klenk H.-P."/>
            <person name="Eisen J.A."/>
        </authorList>
    </citation>
    <scope>NUCLEOTIDE SEQUENCE [LARGE SCALE GENOMIC DNA]</scope>
    <source>
        <strain evidence="4">ATCC 25205 / DSM 745 / LMG 13164 / NCIMB 1802</strain>
    </source>
</reference>
<feature type="transmembrane region" description="Helical" evidence="1">
    <location>
        <begin position="6"/>
        <end position="22"/>
    </location>
</feature>
<dbReference type="CDD" id="cd07341">
    <property type="entry name" value="M56_BlaR1_MecR1_like"/>
    <property type="match status" value="1"/>
</dbReference>
<dbReference type="eggNOG" id="COG4219">
    <property type="taxonomic scope" value="Bacteria"/>
</dbReference>
<protein>
    <submittedName>
        <fullName evidence="3">Peptidase M56 BlaR1</fullName>
    </submittedName>
</protein>
<dbReference type="EMBL" id="CP002955">
    <property type="protein sequence ID" value="AEL24628.1"/>
    <property type="molecule type" value="Genomic_DNA"/>
</dbReference>